<evidence type="ECO:0000313" key="4">
    <source>
        <dbReference type="Proteomes" id="UP000019275"/>
    </source>
</evidence>
<comment type="caution">
    <text evidence="3">The sequence shown here is derived from an EMBL/GenBank/DDBJ whole genome shotgun (WGS) entry which is preliminary data.</text>
</comment>
<dbReference type="InterPro" id="IPR039131">
    <property type="entry name" value="NDUFAF1"/>
</dbReference>
<name>A0ABP3B8V7_9FLAO</name>
<protein>
    <submittedName>
        <fullName evidence="3">NADH:ubiquinone oxidoreductase complex I intermediate-associated protein 30</fullName>
    </submittedName>
</protein>
<sequence length="160" mass="17968">MKTITDFTSSTDSKEWHTITDAVMGGVSKSNFEITTDNIGLFSGYVSLKNNGGFAMVKHHTTAYCKDFTTICITLKGDCKAYQIRIKENTATKHWFIAPFTTNGEWQSIEIKLSNMYAMFRGNKVDIPNFNGDNINEIAFLIGNKTAEDFKLELKSIALK</sequence>
<accession>A0ABP3B8V7</accession>
<comment type="similarity">
    <text evidence="1">Belongs to the CIA30 family.</text>
</comment>
<reference evidence="3 4" key="1">
    <citation type="journal article" date="2014" name="Genome Announc.">
        <title>Draft Genome Sequence of the Carrageenan-Degrading Bacterium Cellulophaga sp. Strain KL-A, Isolated from Decaying Marine Algae.</title>
        <authorList>
            <person name="Shan D."/>
            <person name="Ying J."/>
            <person name="Li X."/>
            <person name="Gao Z."/>
            <person name="Wei G."/>
            <person name="Shao Z."/>
        </authorList>
    </citation>
    <scope>NUCLEOTIDE SEQUENCE [LARGE SCALE GENOMIC DNA]</scope>
    <source>
        <strain evidence="3 4">KL-A</strain>
    </source>
</reference>
<evidence type="ECO:0000256" key="1">
    <source>
        <dbReference type="ARBA" id="ARBA00007884"/>
    </source>
</evidence>
<keyword evidence="4" id="KW-1185">Reference proteome</keyword>
<feature type="domain" description="NADH:ubiquinone oxidoreductase intermediate-associated protein 30" evidence="2">
    <location>
        <begin position="6"/>
        <end position="154"/>
    </location>
</feature>
<evidence type="ECO:0000313" key="3">
    <source>
        <dbReference type="EMBL" id="EWH14305.1"/>
    </source>
</evidence>
<dbReference type="InterPro" id="IPR008979">
    <property type="entry name" value="Galactose-bd-like_sf"/>
</dbReference>
<dbReference type="PANTHER" id="PTHR13194:SF19">
    <property type="entry name" value="NAD(P)-BINDING ROSSMANN-FOLD SUPERFAMILY PROTEIN"/>
    <property type="match status" value="1"/>
</dbReference>
<dbReference type="EMBL" id="ARZX01000004">
    <property type="protein sequence ID" value="EWH14305.1"/>
    <property type="molecule type" value="Genomic_DNA"/>
</dbReference>
<evidence type="ECO:0000259" key="2">
    <source>
        <dbReference type="Pfam" id="PF08547"/>
    </source>
</evidence>
<dbReference type="SUPFAM" id="SSF49785">
    <property type="entry name" value="Galactose-binding domain-like"/>
    <property type="match status" value="1"/>
</dbReference>
<gene>
    <name evidence="3" type="ORF">KLA_04771</name>
</gene>
<organism evidence="3 4">
    <name type="scientific">Cellulophaga geojensis KL-A</name>
    <dbReference type="NCBI Taxonomy" id="1328323"/>
    <lineage>
        <taxon>Bacteria</taxon>
        <taxon>Pseudomonadati</taxon>
        <taxon>Bacteroidota</taxon>
        <taxon>Flavobacteriia</taxon>
        <taxon>Flavobacteriales</taxon>
        <taxon>Flavobacteriaceae</taxon>
        <taxon>Cellulophaga</taxon>
    </lineage>
</organism>
<dbReference type="PANTHER" id="PTHR13194">
    <property type="entry name" value="COMPLEX I INTERMEDIATE-ASSOCIATED PROTEIN 30"/>
    <property type="match status" value="1"/>
</dbReference>
<proteinExistence type="inferred from homology"/>
<dbReference type="RefSeq" id="WP_034644381.1">
    <property type="nucleotide sequence ID" value="NZ_ARZX01000004.1"/>
</dbReference>
<dbReference type="InterPro" id="IPR013857">
    <property type="entry name" value="NADH-UbQ_OxRdtase-assoc_prot30"/>
</dbReference>
<dbReference type="Proteomes" id="UP000019275">
    <property type="component" value="Unassembled WGS sequence"/>
</dbReference>
<dbReference type="Pfam" id="PF08547">
    <property type="entry name" value="CIA30"/>
    <property type="match status" value="1"/>
</dbReference>